<comment type="caution">
    <text evidence="1">The sequence shown here is derived from an EMBL/GenBank/DDBJ whole genome shotgun (WGS) entry which is preliminary data.</text>
</comment>
<evidence type="ECO:0000313" key="1">
    <source>
        <dbReference type="EMBL" id="KAJ2965453.1"/>
    </source>
</evidence>
<gene>
    <name evidence="1" type="ORF">NQ176_g10607</name>
</gene>
<protein>
    <submittedName>
        <fullName evidence="1">Uncharacterized protein</fullName>
    </submittedName>
</protein>
<dbReference type="EMBL" id="JANJQO010002982">
    <property type="protein sequence ID" value="KAJ2965453.1"/>
    <property type="molecule type" value="Genomic_DNA"/>
</dbReference>
<sequence>MNHPSSASYSRGDSPHSAYSHAPESSTSRHPHQHLPLPPGRRDSTGTNDHIAYSYSHAQSYNTGHDMRPLMPGAVMAEPGVKLTPITGRVSRAKKGVPVHTCEMCRPPKTFTRAEHLRRHQLSHQPPDLACSVPGCSKVFHRKDLLERHQQRHEQDERLAAAGQPPLDSSPRERSQHFGGSPPSSTLHLGYGAATSSSRSMSGTPRHEASGSSNWNPTSRPFGHTLPPPRISASPQQYYAHSPHARYSTDSTPGSQAGSPTREAAPGSSSVQESTAAGLKTPEAGHDFYMSDGDHSNSPDLRSSATGSSYSTPSDSSNDRLKRARSPSTEWRSATNQFTTSPTMPNSFNMRRQATTSHGYGFPGPLTGFSMPNQNVAVPLSIPGYEDEHITNGKSLLSTTSIRTLPVPYGAGRSSDVLMAMPPTGLPDRLISPQPAPFPAPVGIFDAFSGHTLPISTLSQNIREVLPVYLDLYWNKVHPMYPVIHRPTFETALSTMSEATDTLQCAMAAVATQFLGHEDHRINGSQLHFYAASRLKAASTAEQWSLQIMQAALLSEYYMRFRGRDKDAYRTSPLFPALYKLVYSRVAAQSSAFEFGQQRLWAEWAEDEALRRLLASCFLLDIHCMRYFEQAPVSVQGLDYTSPSTLAVPLSADTAQLWEASSLEAWSKLDSQHPRSLAHSTPQFYLRLIPCKSLCDKTPLASI</sequence>
<reference evidence="1" key="1">
    <citation type="submission" date="2022-08" db="EMBL/GenBank/DDBJ databases">
        <title>Genome Sequence of Lecanicillium fungicola.</title>
        <authorList>
            <person name="Buettner E."/>
        </authorList>
    </citation>
    <scope>NUCLEOTIDE SEQUENCE</scope>
    <source>
        <strain evidence="1">Babe33</strain>
    </source>
</reference>
<organism evidence="1 2">
    <name type="scientific">Zarea fungicola</name>
    <dbReference type="NCBI Taxonomy" id="93591"/>
    <lineage>
        <taxon>Eukaryota</taxon>
        <taxon>Fungi</taxon>
        <taxon>Dikarya</taxon>
        <taxon>Ascomycota</taxon>
        <taxon>Pezizomycotina</taxon>
        <taxon>Sordariomycetes</taxon>
        <taxon>Hypocreomycetidae</taxon>
        <taxon>Hypocreales</taxon>
        <taxon>Cordycipitaceae</taxon>
        <taxon>Zarea</taxon>
    </lineage>
</organism>
<name>A0ACC1MFZ8_9HYPO</name>
<proteinExistence type="predicted"/>
<evidence type="ECO:0000313" key="2">
    <source>
        <dbReference type="Proteomes" id="UP001143910"/>
    </source>
</evidence>
<accession>A0ACC1MFZ8</accession>
<keyword evidence="2" id="KW-1185">Reference proteome</keyword>
<dbReference type="Proteomes" id="UP001143910">
    <property type="component" value="Unassembled WGS sequence"/>
</dbReference>